<gene>
    <name evidence="1" type="ORF">SSLN_LOCUS13447</name>
</gene>
<name>A0A183TAE9_SCHSO</name>
<reference evidence="1 2" key="2">
    <citation type="submission" date="2018-11" db="EMBL/GenBank/DDBJ databases">
        <authorList>
            <consortium name="Pathogen Informatics"/>
        </authorList>
    </citation>
    <scope>NUCLEOTIDE SEQUENCE [LARGE SCALE GENOMIC DNA]</scope>
    <source>
        <strain evidence="1 2">NST_G2</strain>
    </source>
</reference>
<dbReference type="WBParaSite" id="SSLN_0001395101-mRNA-1">
    <property type="protein sequence ID" value="SSLN_0001395101-mRNA-1"/>
    <property type="gene ID" value="SSLN_0001395101"/>
</dbReference>
<proteinExistence type="predicted"/>
<dbReference type="AlphaFoldDB" id="A0A183TAE9"/>
<keyword evidence="2" id="KW-1185">Reference proteome</keyword>
<evidence type="ECO:0000313" key="1">
    <source>
        <dbReference type="EMBL" id="VDL99832.1"/>
    </source>
</evidence>
<dbReference type="Proteomes" id="UP000275846">
    <property type="component" value="Unassembled WGS sequence"/>
</dbReference>
<dbReference type="EMBL" id="UYSU01038090">
    <property type="protein sequence ID" value="VDL99832.1"/>
    <property type="molecule type" value="Genomic_DNA"/>
</dbReference>
<reference evidence="3" key="1">
    <citation type="submission" date="2016-06" db="UniProtKB">
        <authorList>
            <consortium name="WormBaseParasite"/>
        </authorList>
    </citation>
    <scope>IDENTIFICATION</scope>
</reference>
<sequence>MIRVLLQNCHVRLRKYHQIIDQEKTGRYEFMGESGRKLLLQRVTDIACELKATRNAALESKFRMLPNPTSSRNDILVHRLSSKELTKEHAQVLHHEASFNTADAKPVNVIVTVKSVINQTEATEDTTRSRPS</sequence>
<protein>
    <submittedName>
        <fullName evidence="1 3">Uncharacterized protein</fullName>
    </submittedName>
</protein>
<accession>A0A183TAE9</accession>
<evidence type="ECO:0000313" key="2">
    <source>
        <dbReference type="Proteomes" id="UP000275846"/>
    </source>
</evidence>
<evidence type="ECO:0000313" key="3">
    <source>
        <dbReference type="WBParaSite" id="SSLN_0001395101-mRNA-1"/>
    </source>
</evidence>
<organism evidence="3">
    <name type="scientific">Schistocephalus solidus</name>
    <name type="common">Tapeworm</name>
    <dbReference type="NCBI Taxonomy" id="70667"/>
    <lineage>
        <taxon>Eukaryota</taxon>
        <taxon>Metazoa</taxon>
        <taxon>Spiralia</taxon>
        <taxon>Lophotrochozoa</taxon>
        <taxon>Platyhelminthes</taxon>
        <taxon>Cestoda</taxon>
        <taxon>Eucestoda</taxon>
        <taxon>Diphyllobothriidea</taxon>
        <taxon>Diphyllobothriidae</taxon>
        <taxon>Schistocephalus</taxon>
    </lineage>
</organism>